<gene>
    <name evidence="4" type="ORF">H3147_16690</name>
</gene>
<dbReference type="Proteomes" id="UP000517765">
    <property type="component" value="Unassembled WGS sequence"/>
</dbReference>
<proteinExistence type="predicted"/>
<keyword evidence="2" id="KW-1133">Transmembrane helix</keyword>
<dbReference type="EMBL" id="JABJXA010000098">
    <property type="protein sequence ID" value="MBB1260461.1"/>
    <property type="molecule type" value="Genomic_DNA"/>
</dbReference>
<dbReference type="InterPro" id="IPR052258">
    <property type="entry name" value="Diverse_Func_Domain-Protein"/>
</dbReference>
<sequence length="403" mass="40260">MAIMLPEELEWVLNILGFNWPEANEDKLMESAQAWRQFAVDLESLQATGNRSAGNVLSENYGKSVEGFDEAWREFSGSERGYFDDARTAALIVAFALDAVAAIVIACKIAVIIQLIILAVQLIAAAAAAPFTLGISAVASAGITQAIRLVVRQLLKMLRDAIVSTIVDALRETAMKAIQAIAQDLMRQATNVHFGAQDGIDVGNAVNAGYDAGRQELKDQWDNKGENFRDNFLSSGAGTARQNIERSGNNALGWGNNDSGSGSNSDSSSGSGTNEGSSGTSDSSSGSGTGSGGSSDGGGGSGGTGTGSGSGSGSGDAGSGSGSGSGSGGTGTGTGTGTGSGGGGTTASGGSAPTNSTGTNSSTSDHVEKSPGATTCAHVVRHGMTSPPCRAISSAAARSPRTS</sequence>
<protein>
    <recommendedName>
        <fullName evidence="3">Outer membrane channel protein CpnT-like N-terminal domain-containing protein</fullName>
    </recommendedName>
</protein>
<feature type="transmembrane region" description="Helical" evidence="2">
    <location>
        <begin position="123"/>
        <end position="151"/>
    </location>
</feature>
<keyword evidence="2" id="KW-0812">Transmembrane</keyword>
<dbReference type="InterPro" id="IPR057746">
    <property type="entry name" value="CpnT-like_N"/>
</dbReference>
<feature type="region of interest" description="Disordered" evidence="1">
    <location>
        <begin position="221"/>
        <end position="403"/>
    </location>
</feature>
<evidence type="ECO:0000256" key="2">
    <source>
        <dbReference type="SAM" id="Phobius"/>
    </source>
</evidence>
<comment type="caution">
    <text evidence="4">The sequence shown here is derived from an EMBL/GenBank/DDBJ whole genome shotgun (WGS) entry which is preliminary data.</text>
</comment>
<feature type="compositionally biased region" description="Low complexity" evidence="1">
    <location>
        <begin position="348"/>
        <end position="364"/>
    </location>
</feature>
<feature type="non-terminal residue" evidence="4">
    <location>
        <position position="403"/>
    </location>
</feature>
<evidence type="ECO:0000313" key="4">
    <source>
        <dbReference type="EMBL" id="MBB1260461.1"/>
    </source>
</evidence>
<dbReference type="AlphaFoldDB" id="A0A7W3WXT4"/>
<organism evidence="4 5">
    <name type="scientific">Streptomyces alkaliterrae</name>
    <dbReference type="NCBI Taxonomy" id="2213162"/>
    <lineage>
        <taxon>Bacteria</taxon>
        <taxon>Bacillati</taxon>
        <taxon>Actinomycetota</taxon>
        <taxon>Actinomycetes</taxon>
        <taxon>Kitasatosporales</taxon>
        <taxon>Streptomycetaceae</taxon>
        <taxon>Streptomyces</taxon>
    </lineage>
</organism>
<accession>A0A7W3WXT4</accession>
<feature type="compositionally biased region" description="Low complexity" evidence="1">
    <location>
        <begin position="386"/>
        <end position="403"/>
    </location>
</feature>
<evidence type="ECO:0000256" key="1">
    <source>
        <dbReference type="SAM" id="MobiDB-lite"/>
    </source>
</evidence>
<evidence type="ECO:0000313" key="5">
    <source>
        <dbReference type="Proteomes" id="UP000517765"/>
    </source>
</evidence>
<feature type="compositionally biased region" description="Gly residues" evidence="1">
    <location>
        <begin position="287"/>
        <end position="347"/>
    </location>
</feature>
<dbReference type="PANTHER" id="PTHR37612:SF20">
    <property type="entry name" value="PER-HEXAMER REPEAT PROTEIN 5-RELATED"/>
    <property type="match status" value="1"/>
</dbReference>
<name>A0A7W3WXT4_9ACTN</name>
<dbReference type="RefSeq" id="WP_181356400.1">
    <property type="nucleotide sequence ID" value="NZ_JABJXA010000098.1"/>
</dbReference>
<dbReference type="PANTHER" id="PTHR37612">
    <property type="entry name" value="FIBROIN HEAVY CHAIN FIB-H LIKE PROTEIN"/>
    <property type="match status" value="1"/>
</dbReference>
<dbReference type="Pfam" id="PF25547">
    <property type="entry name" value="WXG100_2"/>
    <property type="match status" value="1"/>
</dbReference>
<feature type="domain" description="Outer membrane channel protein CpnT-like N-terminal" evidence="3">
    <location>
        <begin position="10"/>
        <end position="139"/>
    </location>
</feature>
<keyword evidence="2" id="KW-0472">Membrane</keyword>
<evidence type="ECO:0000259" key="3">
    <source>
        <dbReference type="Pfam" id="PF25547"/>
    </source>
</evidence>
<reference evidence="5" key="1">
    <citation type="submission" date="2020-05" db="EMBL/GenBank/DDBJ databases">
        <title>Classification of alakaliphilic streptomycetes isolated from an alkaline soil next to Lonar Crater, India and a proposal for the recognition of Streptomyces alkaliterrae sp. nov.</title>
        <authorList>
            <person name="Golinska P."/>
        </authorList>
    </citation>
    <scope>NUCLEOTIDE SEQUENCE [LARGE SCALE GENOMIC DNA]</scope>
    <source>
        <strain evidence="5">OF8</strain>
    </source>
</reference>
<feature type="compositionally biased region" description="Polar residues" evidence="1">
    <location>
        <begin position="232"/>
        <end position="250"/>
    </location>
</feature>
<feature type="transmembrane region" description="Helical" evidence="2">
    <location>
        <begin position="89"/>
        <end position="117"/>
    </location>
</feature>
<feature type="compositionally biased region" description="Low complexity" evidence="1">
    <location>
        <begin position="255"/>
        <end position="286"/>
    </location>
</feature>